<feature type="compositionally biased region" description="Low complexity" evidence="3">
    <location>
        <begin position="1"/>
        <end position="27"/>
    </location>
</feature>
<dbReference type="PROSITE" id="PS50024">
    <property type="entry name" value="SEA"/>
    <property type="match status" value="2"/>
</dbReference>
<feature type="region of interest" description="Disordered" evidence="3">
    <location>
        <begin position="479"/>
        <end position="499"/>
    </location>
</feature>
<sequence>MPTPSMTPFTSSSETSETTAPSLSSSTNTPTEHMEQTTPQGTSSEYTVMSSSSTTEEPLTTQLFSQSTFSTSSIEVTSETPTTTSETTTSSPSKTPFTSSLEPSETTAPTLSSSTNTPTEHMEQTTPQGTSSEYTVMSSSSTTEQPSTKQLSSQSTFTTSSSELTSKTTSTTSESTTSTPSMTPFTSPSGPSETTAVILSASTNTTHTPEQSSSQGASSEYTVMSSSSTTEHPSTTEMSSQLTFSASSSELTTATTTTTSETTTPTPSTTSFTSSPEPSETTAPSVSSSTNTPTEHMKQTTLEGTSSEYTMMSSSSTTEQPSTKQLSSQSTLSVTSMEVTSETPATTSETTTPTSSTTPFTSSSEPSETTTAILSASTNTTRTTERSSPLLTTSTAYHGSASTEIATSGTSHSSTSLETSGETFTTTVAQSTSNTTLSSASIAESITTHSTTSISEMTPTLLPTTLTPFAYTTMKISTSEASSPSTTTHGPTSTNSQLTTSSASFTTVVPLGCLNGGVLVEGFCHCPSPYTGQSCEEAKNEIQVVTVVATINVSVTVKNRKFSPEMANSSSSVFKTFVKIFEEQMDILYADIPGYTGVKVIRLSNGSIIVDHEVLLQLHFSDFNASYNASMKNLTQTLQKNCTSNDKDKLCFTEGASRVTAVPLSPKDLSDECKNASVVAQNLQPYYVARIINNTLHCVSNCSDWNPHPFPCVNGKCYITSEGPKCREMPSTTSETSISTNLKTTPSAYATSATSANATTTPSAYTATKISTPKTSSPSTITRGRTSTHSQITSSSAPSTTAVPLKCLNGGVLVGGRCHCPSPYTGQRCEEAENEVQVVTVVATINVSVTVKNREFSPEMAIYNSSAFNSFVKIFVEQMNIFYADIPGYTGVKVFRLSNGSVIVAHEVLLQLHFSDFNASYDESVKDLKQTLKKNSTSNGNDSLLFTGERYVTEVPLSPEALSKECKNTSVVAKNIQQFYVARNISGSLQCVSNCSVWHPDPFSCVNGNCYVTPEGPSCYCEQSDSYWFVGRRCEQGISKVGVAVGVALGLAVLLLIILVLVVLLCWRRCCPREKGHRLTHLPPDEERWYENEPEWVARPEGLDPSAPAMESSSAAAGEDHYSSMSSEQDSSTADQGSFQPRLDKVDTSLPRRIARPQLKRP</sequence>
<dbReference type="Pfam" id="PF01390">
    <property type="entry name" value="SEA"/>
    <property type="match status" value="2"/>
</dbReference>
<feature type="domain" description="SEA" evidence="5">
    <location>
        <begin position="545"/>
        <end position="657"/>
    </location>
</feature>
<keyword evidence="7" id="KW-1185">Reference proteome</keyword>
<dbReference type="PROSITE" id="PS01186">
    <property type="entry name" value="EGF_2"/>
    <property type="match status" value="1"/>
</dbReference>
<proteinExistence type="predicted"/>
<dbReference type="InterPro" id="IPR053311">
    <property type="entry name" value="Mucosal_Integrity_Assoc"/>
</dbReference>
<evidence type="ECO:0000313" key="7">
    <source>
        <dbReference type="Proteomes" id="UP001178461"/>
    </source>
</evidence>
<feature type="compositionally biased region" description="Polar residues" evidence="3">
    <location>
        <begin position="28"/>
        <end position="41"/>
    </location>
</feature>
<keyword evidence="2" id="KW-0325">Glycoprotein</keyword>
<feature type="compositionally biased region" description="Low complexity" evidence="3">
    <location>
        <begin position="479"/>
        <end position="496"/>
    </location>
</feature>
<dbReference type="Proteomes" id="UP001178461">
    <property type="component" value="Chromosome 13"/>
</dbReference>
<feature type="compositionally biased region" description="Polar residues" evidence="3">
    <location>
        <begin position="1123"/>
        <end position="1139"/>
    </location>
</feature>
<feature type="compositionally biased region" description="Polar residues" evidence="3">
    <location>
        <begin position="101"/>
        <end position="129"/>
    </location>
</feature>
<feature type="compositionally biased region" description="Basic residues" evidence="3">
    <location>
        <begin position="1153"/>
        <end position="1162"/>
    </location>
</feature>
<feature type="compositionally biased region" description="Polar residues" evidence="3">
    <location>
        <begin position="389"/>
        <end position="422"/>
    </location>
</feature>
<dbReference type="AlphaFoldDB" id="A0AA35PP04"/>
<feature type="compositionally biased region" description="Low complexity" evidence="3">
    <location>
        <begin position="42"/>
        <end position="100"/>
    </location>
</feature>
<evidence type="ECO:0000256" key="4">
    <source>
        <dbReference type="SAM" id="Phobius"/>
    </source>
</evidence>
<dbReference type="InterPro" id="IPR000742">
    <property type="entry name" value="EGF"/>
</dbReference>
<dbReference type="InterPro" id="IPR000082">
    <property type="entry name" value="SEA_dom"/>
</dbReference>
<feature type="compositionally biased region" description="Low complexity" evidence="3">
    <location>
        <begin position="423"/>
        <end position="433"/>
    </location>
</feature>
<dbReference type="PANTHER" id="PTHR37999:SF2">
    <property type="entry name" value="MUCIN-17"/>
    <property type="match status" value="1"/>
</dbReference>
<keyword evidence="4" id="KW-1133">Transmembrane helix</keyword>
<feature type="transmembrane region" description="Helical" evidence="4">
    <location>
        <begin position="1041"/>
        <end position="1067"/>
    </location>
</feature>
<keyword evidence="4" id="KW-0812">Transmembrane</keyword>
<gene>
    <name evidence="6" type="ORF">PODLI_1B031007</name>
</gene>
<evidence type="ECO:0000256" key="1">
    <source>
        <dbReference type="ARBA" id="ARBA00023157"/>
    </source>
</evidence>
<evidence type="ECO:0000259" key="5">
    <source>
        <dbReference type="PROSITE" id="PS50024"/>
    </source>
</evidence>
<evidence type="ECO:0000313" key="6">
    <source>
        <dbReference type="EMBL" id="CAI5791662.1"/>
    </source>
</evidence>
<dbReference type="SMART" id="SM00200">
    <property type="entry name" value="SEA"/>
    <property type="match status" value="2"/>
</dbReference>
<dbReference type="CDD" id="cd00054">
    <property type="entry name" value="EGF_CA"/>
    <property type="match status" value="1"/>
</dbReference>
<dbReference type="GO" id="GO:0071944">
    <property type="term" value="C:cell periphery"/>
    <property type="evidence" value="ECO:0007669"/>
    <property type="project" value="UniProtKB-ARBA"/>
</dbReference>
<feature type="region of interest" description="Disordered" evidence="3">
    <location>
        <begin position="1100"/>
        <end position="1162"/>
    </location>
</feature>
<dbReference type="InterPro" id="IPR036364">
    <property type="entry name" value="SEA_dom_sf"/>
</dbReference>
<keyword evidence="1" id="KW-1015">Disulfide bond</keyword>
<evidence type="ECO:0000256" key="3">
    <source>
        <dbReference type="SAM" id="MobiDB-lite"/>
    </source>
</evidence>
<organism evidence="6 7">
    <name type="scientific">Podarcis lilfordi</name>
    <name type="common">Lilford's wall lizard</name>
    <dbReference type="NCBI Taxonomy" id="74358"/>
    <lineage>
        <taxon>Eukaryota</taxon>
        <taxon>Metazoa</taxon>
        <taxon>Chordata</taxon>
        <taxon>Craniata</taxon>
        <taxon>Vertebrata</taxon>
        <taxon>Euteleostomi</taxon>
        <taxon>Lepidosauria</taxon>
        <taxon>Squamata</taxon>
        <taxon>Bifurcata</taxon>
        <taxon>Unidentata</taxon>
        <taxon>Episquamata</taxon>
        <taxon>Laterata</taxon>
        <taxon>Lacertibaenia</taxon>
        <taxon>Lacertidae</taxon>
        <taxon>Podarcis</taxon>
    </lineage>
</organism>
<feature type="compositionally biased region" description="Polar residues" evidence="3">
    <location>
        <begin position="188"/>
        <end position="217"/>
    </location>
</feature>
<accession>A0AA35PP04</accession>
<protein>
    <recommendedName>
        <fullName evidence="5">SEA domain-containing protein</fullName>
    </recommendedName>
</protein>
<dbReference type="InterPro" id="IPR041161">
    <property type="entry name" value="EGF_Tenascin"/>
</dbReference>
<evidence type="ECO:0000256" key="2">
    <source>
        <dbReference type="ARBA" id="ARBA00023180"/>
    </source>
</evidence>
<dbReference type="SUPFAM" id="SSF82671">
    <property type="entry name" value="SEA domain"/>
    <property type="match status" value="2"/>
</dbReference>
<feature type="compositionally biased region" description="Low complexity" evidence="3">
    <location>
        <begin position="305"/>
        <end position="388"/>
    </location>
</feature>
<feature type="compositionally biased region" description="Low complexity" evidence="3">
    <location>
        <begin position="1105"/>
        <end position="1117"/>
    </location>
</feature>
<dbReference type="EMBL" id="OX395138">
    <property type="protein sequence ID" value="CAI5791662.1"/>
    <property type="molecule type" value="Genomic_DNA"/>
</dbReference>
<feature type="region of interest" description="Disordered" evidence="3">
    <location>
        <begin position="1"/>
        <end position="433"/>
    </location>
</feature>
<reference evidence="6" key="1">
    <citation type="submission" date="2022-12" db="EMBL/GenBank/DDBJ databases">
        <authorList>
            <person name="Alioto T."/>
            <person name="Alioto T."/>
            <person name="Gomez Garrido J."/>
        </authorList>
    </citation>
    <scope>NUCLEOTIDE SEQUENCE</scope>
</reference>
<feature type="domain" description="SEA" evidence="5">
    <location>
        <begin position="839"/>
        <end position="960"/>
    </location>
</feature>
<feature type="compositionally biased region" description="Low complexity" evidence="3">
    <location>
        <begin position="130"/>
        <end position="187"/>
    </location>
</feature>
<dbReference type="Gene3D" id="3.30.70.960">
    <property type="entry name" value="SEA domain"/>
    <property type="match status" value="2"/>
</dbReference>
<feature type="region of interest" description="Disordered" evidence="3">
    <location>
        <begin position="768"/>
        <end position="797"/>
    </location>
</feature>
<keyword evidence="4" id="KW-0472">Membrane</keyword>
<feature type="compositionally biased region" description="Low complexity" evidence="3">
    <location>
        <begin position="218"/>
        <end position="290"/>
    </location>
</feature>
<dbReference type="PANTHER" id="PTHR37999">
    <property type="entry name" value="MUCIN-17"/>
    <property type="match status" value="1"/>
</dbReference>
<dbReference type="Pfam" id="PF18720">
    <property type="entry name" value="EGF_Tenascin"/>
    <property type="match status" value="1"/>
</dbReference>
<feature type="compositionally biased region" description="Polar residues" evidence="3">
    <location>
        <begin position="291"/>
        <end position="304"/>
    </location>
</feature>
<name>A0AA35PP04_9SAUR</name>
<dbReference type="PROSITE" id="PS00022">
    <property type="entry name" value="EGF_1"/>
    <property type="match status" value="1"/>
</dbReference>